<feature type="compositionally biased region" description="Basic and acidic residues" evidence="2">
    <location>
        <begin position="69"/>
        <end position="79"/>
    </location>
</feature>
<name>A0A1H7XYA1_9STRE</name>
<evidence type="ECO:0000256" key="1">
    <source>
        <dbReference type="SAM" id="Coils"/>
    </source>
</evidence>
<protein>
    <recommendedName>
        <fullName evidence="5">DUF4315 family protein</fullName>
    </recommendedName>
</protein>
<feature type="region of interest" description="Disordered" evidence="2">
    <location>
        <begin position="69"/>
        <end position="91"/>
    </location>
</feature>
<reference evidence="3 4" key="1">
    <citation type="submission" date="2016-10" db="EMBL/GenBank/DDBJ databases">
        <authorList>
            <person name="de Groot N.N."/>
        </authorList>
    </citation>
    <scope>NUCLEOTIDE SEQUENCE [LARGE SCALE GENOMIC DNA]</scope>
    <source>
        <strain evidence="3 4">VTM1R29</strain>
    </source>
</reference>
<evidence type="ECO:0000256" key="2">
    <source>
        <dbReference type="SAM" id="MobiDB-lite"/>
    </source>
</evidence>
<accession>A0A1H7XYA1</accession>
<dbReference type="AlphaFoldDB" id="A0A1H7XYA1"/>
<organism evidence="3 4">
    <name type="scientific">Streptococcus gallolyticus</name>
    <dbReference type="NCBI Taxonomy" id="315405"/>
    <lineage>
        <taxon>Bacteria</taxon>
        <taxon>Bacillati</taxon>
        <taxon>Bacillota</taxon>
        <taxon>Bacilli</taxon>
        <taxon>Lactobacillales</taxon>
        <taxon>Streptococcaceae</taxon>
        <taxon>Streptococcus</taxon>
    </lineage>
</organism>
<dbReference type="Proteomes" id="UP000182764">
    <property type="component" value="Unassembled WGS sequence"/>
</dbReference>
<evidence type="ECO:0000313" key="4">
    <source>
        <dbReference type="Proteomes" id="UP000182764"/>
    </source>
</evidence>
<sequence length="91" mass="10304">MATRKNTAEGLKARMDKLENDLVKIKDQKAQLNIKEKELTKSFKEAKASYIVALMAESGKSIEELEQFARKPHQEKNGDELNVPGYEHTNG</sequence>
<evidence type="ECO:0000313" key="3">
    <source>
        <dbReference type="EMBL" id="SEM38067.1"/>
    </source>
</evidence>
<feature type="coiled-coil region" evidence="1">
    <location>
        <begin position="1"/>
        <end position="35"/>
    </location>
</feature>
<proteinExistence type="predicted"/>
<gene>
    <name evidence="3" type="ORF">SAMN04487839_12012</name>
</gene>
<dbReference type="EMBL" id="FOBM01000020">
    <property type="protein sequence ID" value="SEM38067.1"/>
    <property type="molecule type" value="Genomic_DNA"/>
</dbReference>
<keyword evidence="1" id="KW-0175">Coiled coil</keyword>
<dbReference type="RefSeq" id="WP_074596944.1">
    <property type="nucleotide sequence ID" value="NZ_FNUH01000015.1"/>
</dbReference>
<evidence type="ECO:0008006" key="5">
    <source>
        <dbReference type="Google" id="ProtNLM"/>
    </source>
</evidence>